<feature type="transmembrane region" description="Helical" evidence="1">
    <location>
        <begin position="181"/>
        <end position="199"/>
    </location>
</feature>
<proteinExistence type="predicted"/>
<comment type="caution">
    <text evidence="2">The sequence shown here is derived from an EMBL/GenBank/DDBJ whole genome shotgun (WGS) entry which is preliminary data.</text>
</comment>
<dbReference type="AlphaFoldDB" id="A0A2A2H0Z2"/>
<dbReference type="OrthoDB" id="70331at2157"/>
<keyword evidence="1" id="KW-0472">Membrane</keyword>
<name>A0A2A2H0Z2_METBR</name>
<feature type="transmembrane region" description="Helical" evidence="1">
    <location>
        <begin position="156"/>
        <end position="175"/>
    </location>
</feature>
<dbReference type="RefSeq" id="WP_069582356.1">
    <property type="nucleotide sequence ID" value="NZ_LMVM01000041.1"/>
</dbReference>
<reference evidence="2 3" key="1">
    <citation type="journal article" date="2017" name="BMC Genomics">
        <title>Genomic analysis of methanogenic archaea reveals a shift towards energy conservation.</title>
        <authorList>
            <person name="Gilmore S.P."/>
            <person name="Henske J.K."/>
            <person name="Sexton J.A."/>
            <person name="Solomon K.V."/>
            <person name="Seppala S."/>
            <person name="Yoo J.I."/>
            <person name="Huyett L.M."/>
            <person name="Pressman A."/>
            <person name="Cogan J.Z."/>
            <person name="Kivenson V."/>
            <person name="Peng X."/>
            <person name="Tan Y."/>
            <person name="Valentine D.L."/>
            <person name="O'Malley M.A."/>
        </authorList>
    </citation>
    <scope>NUCLEOTIDE SEQUENCE [LARGE SCALE GENOMIC DNA]</scope>
    <source>
        <strain evidence="2 3">M.o.H.</strain>
    </source>
</reference>
<protein>
    <submittedName>
        <fullName evidence="2">Uncharacterized protein</fullName>
    </submittedName>
</protein>
<sequence>MPYLICDKCNIYYEIEDKNEMKNFHTCECGNELQYFNTIEKYMKRSRNITNSNTTSNFYTNSKKDILTFEAEIFRDHEEVKKEERSKRELNYRIKHAIAERNEKLSNSYKIKDYKPQIVNELKDINEKKKLLNEIELLEDSKGENVTIKRNLEKQIYFDGLTILILGFIGTIFIWYAFYLFLMAVSTMIFASVLLIVSTKKYYSRTRLRGMYMLNGINLAIFCIISLIFIILSIINGSHSLFSSSTNEITFMVIIYGSSSYFMFCRAALPDYPEKLEDMPLDSTMHHIDKNNPIYGKRKVE</sequence>
<dbReference type="Proteomes" id="UP000217784">
    <property type="component" value="Unassembled WGS sequence"/>
</dbReference>
<evidence type="ECO:0000313" key="3">
    <source>
        <dbReference type="Proteomes" id="UP000217784"/>
    </source>
</evidence>
<organism evidence="2 3">
    <name type="scientific">Methanobacterium bryantii</name>
    <dbReference type="NCBI Taxonomy" id="2161"/>
    <lineage>
        <taxon>Archaea</taxon>
        <taxon>Methanobacteriati</taxon>
        <taxon>Methanobacteriota</taxon>
        <taxon>Methanomada group</taxon>
        <taxon>Methanobacteria</taxon>
        <taxon>Methanobacteriales</taxon>
        <taxon>Methanobacteriaceae</taxon>
        <taxon>Methanobacterium</taxon>
    </lineage>
</organism>
<evidence type="ECO:0000313" key="2">
    <source>
        <dbReference type="EMBL" id="PAV03000.1"/>
    </source>
</evidence>
<gene>
    <name evidence="2" type="ORF">ASJ80_04135</name>
</gene>
<keyword evidence="1" id="KW-0812">Transmembrane</keyword>
<keyword evidence="1" id="KW-1133">Transmembrane helix</keyword>
<dbReference type="EMBL" id="LMVM01000041">
    <property type="protein sequence ID" value="PAV03000.1"/>
    <property type="molecule type" value="Genomic_DNA"/>
</dbReference>
<accession>A0A2A2H0Z2</accession>
<feature type="transmembrane region" description="Helical" evidence="1">
    <location>
        <begin position="211"/>
        <end position="237"/>
    </location>
</feature>
<keyword evidence="3" id="KW-1185">Reference proteome</keyword>
<feature type="transmembrane region" description="Helical" evidence="1">
    <location>
        <begin position="249"/>
        <end position="269"/>
    </location>
</feature>
<evidence type="ECO:0000256" key="1">
    <source>
        <dbReference type="SAM" id="Phobius"/>
    </source>
</evidence>